<comment type="caution">
    <text evidence="2">The sequence shown here is derived from an EMBL/GenBank/DDBJ whole genome shotgun (WGS) entry which is preliminary data.</text>
</comment>
<dbReference type="AlphaFoldDB" id="A0A8J3R623"/>
<gene>
    <name evidence="2" type="ORF">Mth01_09070</name>
</gene>
<sequence length="70" mass="7690">MAQKLLDLGSQHTEQFFRETYRILGIGVMNHASAVLDAMSYVTETAGVSHDIPRSEGGGDSGRRLEGHRM</sequence>
<organism evidence="2 3">
    <name type="scientific">Sphaerimonospora thailandensis</name>
    <dbReference type="NCBI Taxonomy" id="795644"/>
    <lineage>
        <taxon>Bacteria</taxon>
        <taxon>Bacillati</taxon>
        <taxon>Actinomycetota</taxon>
        <taxon>Actinomycetes</taxon>
        <taxon>Streptosporangiales</taxon>
        <taxon>Streptosporangiaceae</taxon>
        <taxon>Sphaerimonospora</taxon>
    </lineage>
</organism>
<dbReference type="Proteomes" id="UP000610966">
    <property type="component" value="Unassembled WGS sequence"/>
</dbReference>
<protein>
    <submittedName>
        <fullName evidence="2">Uncharacterized protein</fullName>
    </submittedName>
</protein>
<evidence type="ECO:0000313" key="3">
    <source>
        <dbReference type="Proteomes" id="UP000610966"/>
    </source>
</evidence>
<accession>A0A8J3R623</accession>
<dbReference type="EMBL" id="BOOG01000009">
    <property type="protein sequence ID" value="GIH68654.1"/>
    <property type="molecule type" value="Genomic_DNA"/>
</dbReference>
<proteinExistence type="predicted"/>
<keyword evidence="3" id="KW-1185">Reference proteome</keyword>
<dbReference type="RefSeq" id="WP_204011683.1">
    <property type="nucleotide sequence ID" value="NZ_BOOG01000009.1"/>
</dbReference>
<evidence type="ECO:0000256" key="1">
    <source>
        <dbReference type="SAM" id="MobiDB-lite"/>
    </source>
</evidence>
<feature type="compositionally biased region" description="Basic and acidic residues" evidence="1">
    <location>
        <begin position="61"/>
        <end position="70"/>
    </location>
</feature>
<evidence type="ECO:0000313" key="2">
    <source>
        <dbReference type="EMBL" id="GIH68654.1"/>
    </source>
</evidence>
<reference evidence="2" key="1">
    <citation type="submission" date="2021-01" db="EMBL/GenBank/DDBJ databases">
        <title>Whole genome shotgun sequence of Sphaerimonospora thailandensis NBRC 107569.</title>
        <authorList>
            <person name="Komaki H."/>
            <person name="Tamura T."/>
        </authorList>
    </citation>
    <scope>NUCLEOTIDE SEQUENCE</scope>
    <source>
        <strain evidence="2">NBRC 107569</strain>
    </source>
</reference>
<feature type="region of interest" description="Disordered" evidence="1">
    <location>
        <begin position="48"/>
        <end position="70"/>
    </location>
</feature>
<name>A0A8J3R623_9ACTN</name>